<organism evidence="1 2">
    <name type="scientific">candidate division WWE3 bacterium GW2011_GWE1_41_27</name>
    <dbReference type="NCBI Taxonomy" id="1619131"/>
    <lineage>
        <taxon>Bacteria</taxon>
        <taxon>Katanobacteria</taxon>
    </lineage>
</organism>
<dbReference type="EMBL" id="LCBF01000030">
    <property type="protein sequence ID" value="KKS06518.1"/>
    <property type="molecule type" value="Genomic_DNA"/>
</dbReference>
<evidence type="ECO:0000313" key="1">
    <source>
        <dbReference type="EMBL" id="KKS06518.1"/>
    </source>
</evidence>
<sequence length="64" mass="7530">YKVYLQDLSYLNVNTCCITCQQMNVVAIVIPICLKMREFYFSEEKNTRKGNRGKALTIREKRHG</sequence>
<dbReference type="Proteomes" id="UP000034544">
    <property type="component" value="Unassembled WGS sequence"/>
</dbReference>
<reference evidence="1 2" key="1">
    <citation type="journal article" date="2015" name="Nature">
        <title>rRNA introns, odd ribosomes, and small enigmatic genomes across a large radiation of phyla.</title>
        <authorList>
            <person name="Brown C.T."/>
            <person name="Hug L.A."/>
            <person name="Thomas B.C."/>
            <person name="Sharon I."/>
            <person name="Castelle C.J."/>
            <person name="Singh A."/>
            <person name="Wilkins M.J."/>
            <person name="Williams K.H."/>
            <person name="Banfield J.F."/>
        </authorList>
    </citation>
    <scope>NUCLEOTIDE SEQUENCE [LARGE SCALE GENOMIC DNA]</scope>
</reference>
<gene>
    <name evidence="1" type="ORF">UU59_C0030G0001</name>
</gene>
<accession>A0A0G0Z0X6</accession>
<proteinExistence type="predicted"/>
<name>A0A0G0Z0X6_UNCKA</name>
<comment type="caution">
    <text evidence="1">The sequence shown here is derived from an EMBL/GenBank/DDBJ whole genome shotgun (WGS) entry which is preliminary data.</text>
</comment>
<protein>
    <submittedName>
        <fullName evidence="1">Uncharacterized protein</fullName>
    </submittedName>
</protein>
<dbReference type="AlphaFoldDB" id="A0A0G0Z0X6"/>
<feature type="non-terminal residue" evidence="1">
    <location>
        <position position="1"/>
    </location>
</feature>
<evidence type="ECO:0000313" key="2">
    <source>
        <dbReference type="Proteomes" id="UP000034544"/>
    </source>
</evidence>